<accession>A0ABQ0JT07</accession>
<organism evidence="1 2">
    <name type="scientific">Candidatus Brocadia sinica JPN1</name>
    <dbReference type="NCBI Taxonomy" id="1197129"/>
    <lineage>
        <taxon>Bacteria</taxon>
        <taxon>Pseudomonadati</taxon>
        <taxon>Planctomycetota</taxon>
        <taxon>Candidatus Brocadiia</taxon>
        <taxon>Candidatus Brocadiales</taxon>
        <taxon>Candidatus Brocadiaceae</taxon>
        <taxon>Candidatus Brocadia</taxon>
    </lineage>
</organism>
<evidence type="ECO:0000313" key="1">
    <source>
        <dbReference type="EMBL" id="GAN31857.1"/>
    </source>
</evidence>
<keyword evidence="2" id="KW-1185">Reference proteome</keyword>
<dbReference type="EMBL" id="BAFN01000001">
    <property type="protein sequence ID" value="GAN31857.1"/>
    <property type="molecule type" value="Genomic_DNA"/>
</dbReference>
<reference evidence="2" key="1">
    <citation type="journal article" date="2015" name="Genome Announc.">
        <title>Draft Genome Sequence of an Anaerobic Ammonium-Oxidizing Bacterium, "Candidatus Brocadia sinica".</title>
        <authorList>
            <person name="Oshiki M."/>
            <person name="Shinyako-Hata K."/>
            <person name="Satoh H."/>
            <person name="Okabe S."/>
        </authorList>
    </citation>
    <scope>NUCLEOTIDE SEQUENCE [LARGE SCALE GENOMIC DNA]</scope>
    <source>
        <strain evidence="2">JPN1</strain>
    </source>
</reference>
<comment type="caution">
    <text evidence="1">The sequence shown here is derived from an EMBL/GenBank/DDBJ whole genome shotgun (WGS) entry which is preliminary data.</text>
</comment>
<evidence type="ECO:0000313" key="2">
    <source>
        <dbReference type="Proteomes" id="UP000032309"/>
    </source>
</evidence>
<proteinExistence type="predicted"/>
<dbReference type="Proteomes" id="UP000032309">
    <property type="component" value="Unassembled WGS sequence"/>
</dbReference>
<protein>
    <recommendedName>
        <fullName evidence="3">PEGA domain-containing protein</fullName>
    </recommendedName>
</protein>
<gene>
    <name evidence="1" type="ORF">BROSI_A0361</name>
</gene>
<evidence type="ECO:0008006" key="3">
    <source>
        <dbReference type="Google" id="ProtNLM"/>
    </source>
</evidence>
<name>A0ABQ0JT07_9BACT</name>
<sequence>MTKTMPKTTQEHVQENLMYQEHTQNVSFFSSLITIKRTAKKHFLLTKHLLFMQYRKNIRYCFLSTACSHIQGRNRFPRMNKVLPPPMHGRYFYSYLTSIRNCLGGNHFYTTPYPFDVLLSVWFWQYQIPYPERQIIVQLCAQKIYPVCKKLPHRKVTEKLICKPANPFLALPTLHLNLHNLWDIALMIGYYHIVKKDTHKITVNKKGYKKSRQKVELEEGEKKEIELVMRKKKQ</sequence>